<protein>
    <recommendedName>
        <fullName evidence="5">Protein-S-isoprenylcysteine O-methyltransferase</fullName>
        <ecNumber evidence="5">2.1.1.100</ecNumber>
    </recommendedName>
</protein>
<keyword evidence="5" id="KW-0949">S-adenosyl-L-methionine</keyword>
<dbReference type="OrthoDB" id="422086at2759"/>
<evidence type="ECO:0000256" key="4">
    <source>
        <dbReference type="ARBA" id="ARBA00023136"/>
    </source>
</evidence>
<name>S7QLU6_GLOTA</name>
<keyword evidence="6" id="KW-0732">Signal</keyword>
<dbReference type="Gene3D" id="1.20.120.1630">
    <property type="match status" value="1"/>
</dbReference>
<keyword evidence="4" id="KW-0472">Membrane</keyword>
<dbReference type="OMA" id="SITTCET"/>
<reference evidence="7 8" key="1">
    <citation type="journal article" date="2012" name="Science">
        <title>The Paleozoic origin of enzymatic lignin decomposition reconstructed from 31 fungal genomes.</title>
        <authorList>
            <person name="Floudas D."/>
            <person name="Binder M."/>
            <person name="Riley R."/>
            <person name="Barry K."/>
            <person name="Blanchette R.A."/>
            <person name="Henrissat B."/>
            <person name="Martinez A.T."/>
            <person name="Otillar R."/>
            <person name="Spatafora J.W."/>
            <person name="Yadav J.S."/>
            <person name="Aerts A."/>
            <person name="Benoit I."/>
            <person name="Boyd A."/>
            <person name="Carlson A."/>
            <person name="Copeland A."/>
            <person name="Coutinho P.M."/>
            <person name="de Vries R.P."/>
            <person name="Ferreira P."/>
            <person name="Findley K."/>
            <person name="Foster B."/>
            <person name="Gaskell J."/>
            <person name="Glotzer D."/>
            <person name="Gorecki P."/>
            <person name="Heitman J."/>
            <person name="Hesse C."/>
            <person name="Hori C."/>
            <person name="Igarashi K."/>
            <person name="Jurgens J.A."/>
            <person name="Kallen N."/>
            <person name="Kersten P."/>
            <person name="Kohler A."/>
            <person name="Kuees U."/>
            <person name="Kumar T.K.A."/>
            <person name="Kuo A."/>
            <person name="LaButti K."/>
            <person name="Larrondo L.F."/>
            <person name="Lindquist E."/>
            <person name="Ling A."/>
            <person name="Lombard V."/>
            <person name="Lucas S."/>
            <person name="Lundell T."/>
            <person name="Martin R."/>
            <person name="McLaughlin D.J."/>
            <person name="Morgenstern I."/>
            <person name="Morin E."/>
            <person name="Murat C."/>
            <person name="Nagy L.G."/>
            <person name="Nolan M."/>
            <person name="Ohm R.A."/>
            <person name="Patyshakuliyeva A."/>
            <person name="Rokas A."/>
            <person name="Ruiz-Duenas F.J."/>
            <person name="Sabat G."/>
            <person name="Salamov A."/>
            <person name="Samejima M."/>
            <person name="Schmutz J."/>
            <person name="Slot J.C."/>
            <person name="St John F."/>
            <person name="Stenlid J."/>
            <person name="Sun H."/>
            <person name="Sun S."/>
            <person name="Syed K."/>
            <person name="Tsang A."/>
            <person name="Wiebenga A."/>
            <person name="Young D."/>
            <person name="Pisabarro A."/>
            <person name="Eastwood D.C."/>
            <person name="Martin F."/>
            <person name="Cullen D."/>
            <person name="Grigoriev I.V."/>
            <person name="Hibbett D.S."/>
        </authorList>
    </citation>
    <scope>NUCLEOTIDE SEQUENCE [LARGE SCALE GENOMIC DNA]</scope>
    <source>
        <strain evidence="7 8">ATCC 11539</strain>
    </source>
</reference>
<evidence type="ECO:0000256" key="5">
    <source>
        <dbReference type="RuleBase" id="RU362022"/>
    </source>
</evidence>
<dbReference type="AlphaFoldDB" id="S7QLU6"/>
<dbReference type="GO" id="GO:0005789">
    <property type="term" value="C:endoplasmic reticulum membrane"/>
    <property type="evidence" value="ECO:0007669"/>
    <property type="project" value="UniProtKB-SubCell"/>
</dbReference>
<dbReference type="KEGG" id="gtr:GLOTRDRAFT_68237"/>
<comment type="similarity">
    <text evidence="5">Belongs to the class VI-like SAM-binding methyltransferase superfamily. Isoprenylcysteine carboxyl methyltransferase family.</text>
</comment>
<accession>S7QLU6</accession>
<dbReference type="PANTHER" id="PTHR12714">
    <property type="entry name" value="PROTEIN-S ISOPRENYLCYSTEINE O-METHYLTRANSFERASE"/>
    <property type="match status" value="1"/>
</dbReference>
<keyword evidence="5" id="KW-0808">Transferase</keyword>
<sequence>MSTSPSLARVPLLLLATAGLHRCLTNPNPPVSDDELKTFTGSTSYANKIITWWPNILKYGLWTGALCESAVILCSHFPYPPYTSRLLALLVPYPSSVPRIRLTTPFVVGALLAGAGSFVRYQCYLTLGRHFTYQLAFRPDHTLVTAGPYAWVRHPSYAAFVLAFAGMCACWFGRGSWLVECGVLDTALGRAVTGVALVGGLGLDYVCLSRPAKEDEGMRRKFGQEWEDWAERVPYRLIPYVY</sequence>
<dbReference type="InterPro" id="IPR007269">
    <property type="entry name" value="ICMT_MeTrfase"/>
</dbReference>
<keyword evidence="2" id="KW-0812">Transmembrane</keyword>
<comment type="subcellular location">
    <subcellularLocation>
        <location evidence="5">Endoplasmic reticulum membrane</location>
        <topology evidence="5">Multi-pass membrane protein</topology>
    </subcellularLocation>
    <subcellularLocation>
        <location evidence="1">Membrane</location>
        <topology evidence="1">Multi-pass membrane protein</topology>
    </subcellularLocation>
</comment>
<organism evidence="7 8">
    <name type="scientific">Gloeophyllum trabeum (strain ATCC 11539 / FP-39264 / Madison 617)</name>
    <name type="common">Brown rot fungus</name>
    <dbReference type="NCBI Taxonomy" id="670483"/>
    <lineage>
        <taxon>Eukaryota</taxon>
        <taxon>Fungi</taxon>
        <taxon>Dikarya</taxon>
        <taxon>Basidiomycota</taxon>
        <taxon>Agaricomycotina</taxon>
        <taxon>Agaricomycetes</taxon>
        <taxon>Gloeophyllales</taxon>
        <taxon>Gloeophyllaceae</taxon>
        <taxon>Gloeophyllum</taxon>
    </lineage>
</organism>
<dbReference type="eggNOG" id="ENOG502S9FN">
    <property type="taxonomic scope" value="Eukaryota"/>
</dbReference>
<keyword evidence="8" id="KW-1185">Reference proteome</keyword>
<gene>
    <name evidence="7" type="ORF">GLOTRDRAFT_68237</name>
</gene>
<evidence type="ECO:0000256" key="1">
    <source>
        <dbReference type="ARBA" id="ARBA00004141"/>
    </source>
</evidence>
<proteinExistence type="inferred from homology"/>
<dbReference type="GeneID" id="19307867"/>
<keyword evidence="3" id="KW-1133">Transmembrane helix</keyword>
<dbReference type="HOGENOM" id="CLU_065200_6_0_1"/>
<evidence type="ECO:0000313" key="8">
    <source>
        <dbReference type="Proteomes" id="UP000030669"/>
    </source>
</evidence>
<keyword evidence="5" id="KW-0489">Methyltransferase</keyword>
<feature type="chain" id="PRO_5004544035" description="Protein-S-isoprenylcysteine O-methyltransferase" evidence="6">
    <location>
        <begin position="26"/>
        <end position="242"/>
    </location>
</feature>
<dbReference type="RefSeq" id="XP_007860919.1">
    <property type="nucleotide sequence ID" value="XM_007862728.1"/>
</dbReference>
<dbReference type="PANTHER" id="PTHR12714:SF9">
    <property type="entry name" value="PROTEIN-S-ISOPRENYLCYSTEINE O-METHYLTRANSFERASE"/>
    <property type="match status" value="1"/>
</dbReference>
<feature type="signal peptide" evidence="6">
    <location>
        <begin position="1"/>
        <end position="25"/>
    </location>
</feature>
<evidence type="ECO:0000256" key="6">
    <source>
        <dbReference type="SAM" id="SignalP"/>
    </source>
</evidence>
<comment type="catalytic activity">
    <reaction evidence="5">
        <text>[protein]-C-terminal S-[(2E,6E)-farnesyl]-L-cysteine + S-adenosyl-L-methionine = [protein]-C-terminal S-[(2E,6E)-farnesyl]-L-cysteine methyl ester + S-adenosyl-L-homocysteine</text>
        <dbReference type="Rhea" id="RHEA:21672"/>
        <dbReference type="Rhea" id="RHEA-COMP:12125"/>
        <dbReference type="Rhea" id="RHEA-COMP:12126"/>
        <dbReference type="ChEBI" id="CHEBI:57856"/>
        <dbReference type="ChEBI" id="CHEBI:59789"/>
        <dbReference type="ChEBI" id="CHEBI:90510"/>
        <dbReference type="ChEBI" id="CHEBI:90511"/>
        <dbReference type="EC" id="2.1.1.100"/>
    </reaction>
</comment>
<dbReference type="Proteomes" id="UP000030669">
    <property type="component" value="Unassembled WGS sequence"/>
</dbReference>
<evidence type="ECO:0000256" key="2">
    <source>
        <dbReference type="ARBA" id="ARBA00022692"/>
    </source>
</evidence>
<dbReference type="GO" id="GO:0032259">
    <property type="term" value="P:methylation"/>
    <property type="evidence" value="ECO:0007669"/>
    <property type="project" value="UniProtKB-KW"/>
</dbReference>
<dbReference type="Pfam" id="PF04140">
    <property type="entry name" value="ICMT"/>
    <property type="match status" value="1"/>
</dbReference>
<dbReference type="EMBL" id="KB469296">
    <property type="protein sequence ID" value="EPQ60526.1"/>
    <property type="molecule type" value="Genomic_DNA"/>
</dbReference>
<dbReference type="GO" id="GO:0004671">
    <property type="term" value="F:protein C-terminal S-isoprenylcysteine carboxyl O-methyltransferase activity"/>
    <property type="evidence" value="ECO:0007669"/>
    <property type="project" value="UniProtKB-EC"/>
</dbReference>
<evidence type="ECO:0000256" key="3">
    <source>
        <dbReference type="ARBA" id="ARBA00022989"/>
    </source>
</evidence>
<keyword evidence="5" id="KW-0256">Endoplasmic reticulum</keyword>
<evidence type="ECO:0000313" key="7">
    <source>
        <dbReference type="EMBL" id="EPQ60526.1"/>
    </source>
</evidence>
<dbReference type="EC" id="2.1.1.100" evidence="5"/>